<accession>A0ABP0UP73</accession>
<dbReference type="HAMAP" id="MF_00080">
    <property type="entry name" value="IF_3"/>
    <property type="match status" value="1"/>
</dbReference>
<protein>
    <recommendedName>
        <fullName evidence="4">Translation initiation factor IF-3</fullName>
    </recommendedName>
</protein>
<dbReference type="PANTHER" id="PTHR10938:SF0">
    <property type="entry name" value="TRANSLATION INITIATION FACTOR IF-3, MITOCHONDRIAL"/>
    <property type="match status" value="1"/>
</dbReference>
<dbReference type="InterPro" id="IPR019815">
    <property type="entry name" value="Translation_initiation_fac_3_C"/>
</dbReference>
<sequence length="280" mass="31263">MATLGARLLQQPGLVQLTRSSTLLYGSGDNSMSSCLCSGFSGICQLSSRGGGRTGRLLVVVGRAGGSRPPAGARRRPRPSGQRRTDQEVQNDGPLMNSDIRTPTVRLLDEEQNMVGIVSIQEALERSRTAELDLVMISPEAEPPVVRIMNYSKYKYELQKKKREAQKKAAANRQELKELKMRYNIDTHDYDVRLRAAQRFLKDGDKVKVVCQFKGREMEFKDLAFKLFERFVSDIGELGVIESKMAIEGRSMQMLIGPNKILQQKVQAQAQSVSDKIANV</sequence>
<evidence type="ECO:0000256" key="4">
    <source>
        <dbReference type="RuleBase" id="RU000646"/>
    </source>
</evidence>
<dbReference type="EMBL" id="OZ019897">
    <property type="protein sequence ID" value="CAK9226578.1"/>
    <property type="molecule type" value="Genomic_DNA"/>
</dbReference>
<feature type="region of interest" description="Disordered" evidence="6">
    <location>
        <begin position="62"/>
        <end position="99"/>
    </location>
</feature>
<dbReference type="SUPFAM" id="SSF55200">
    <property type="entry name" value="Translation initiation factor IF3, C-terminal domain"/>
    <property type="match status" value="1"/>
</dbReference>
<evidence type="ECO:0000256" key="3">
    <source>
        <dbReference type="ARBA" id="ARBA00022917"/>
    </source>
</evidence>
<dbReference type="Gene3D" id="3.10.20.80">
    <property type="entry name" value="Translation initiation factor 3 (IF-3), N-terminal domain"/>
    <property type="match status" value="1"/>
</dbReference>
<dbReference type="Pfam" id="PF05198">
    <property type="entry name" value="IF3_N"/>
    <property type="match status" value="1"/>
</dbReference>
<dbReference type="Pfam" id="PF00707">
    <property type="entry name" value="IF3_C"/>
    <property type="match status" value="1"/>
</dbReference>
<evidence type="ECO:0000259" key="8">
    <source>
        <dbReference type="Pfam" id="PF05198"/>
    </source>
</evidence>
<dbReference type="InterPro" id="IPR019813">
    <property type="entry name" value="Translation_initiation_fac3_CS"/>
</dbReference>
<dbReference type="PROSITE" id="PS00938">
    <property type="entry name" value="IF3"/>
    <property type="match status" value="1"/>
</dbReference>
<feature type="coiled-coil region" evidence="5">
    <location>
        <begin position="155"/>
        <end position="182"/>
    </location>
</feature>
<evidence type="ECO:0000256" key="1">
    <source>
        <dbReference type="ARBA" id="ARBA00005439"/>
    </source>
</evidence>
<dbReference type="Proteomes" id="UP001497512">
    <property type="component" value="Chromosome 5"/>
</dbReference>
<comment type="subunit">
    <text evidence="4">Monomer.</text>
</comment>
<gene>
    <name evidence="9" type="ORF">CSSPTR1EN2_LOCUS18309</name>
</gene>
<name>A0ABP0UP73_9BRYO</name>
<comment type="function">
    <text evidence="4">IF-3 binds to the 30S ribosomal subunit and shifts the equilibrium between 70S ribosomes and their 50S and 30S subunits in favor of the free subunits, thus enhancing the availability of 30S subunits on which protein synthesis initiation begins.</text>
</comment>
<comment type="similarity">
    <text evidence="1 4">Belongs to the IF-3 family.</text>
</comment>
<dbReference type="InterPro" id="IPR019814">
    <property type="entry name" value="Translation_initiation_fac_3_N"/>
</dbReference>
<dbReference type="InterPro" id="IPR036787">
    <property type="entry name" value="T_IF-3_N_sf"/>
</dbReference>
<dbReference type="InterPro" id="IPR036788">
    <property type="entry name" value="T_IF-3_C_sf"/>
</dbReference>
<reference evidence="9" key="1">
    <citation type="submission" date="2024-02" db="EMBL/GenBank/DDBJ databases">
        <authorList>
            <consortium name="ELIXIR-Norway"/>
            <consortium name="Elixir Norway"/>
        </authorList>
    </citation>
    <scope>NUCLEOTIDE SEQUENCE</scope>
</reference>
<feature type="compositionally biased region" description="Low complexity" evidence="6">
    <location>
        <begin position="62"/>
        <end position="72"/>
    </location>
</feature>
<dbReference type="NCBIfam" id="TIGR00168">
    <property type="entry name" value="infC"/>
    <property type="match status" value="1"/>
</dbReference>
<keyword evidence="5" id="KW-0175">Coiled coil</keyword>
<dbReference type="SUPFAM" id="SSF54364">
    <property type="entry name" value="Translation initiation factor IF3, N-terminal domain"/>
    <property type="match status" value="1"/>
</dbReference>
<evidence type="ECO:0000256" key="2">
    <source>
        <dbReference type="ARBA" id="ARBA00022540"/>
    </source>
</evidence>
<keyword evidence="10" id="KW-1185">Reference proteome</keyword>
<feature type="domain" description="Translation initiation factor 3 C-terminal" evidence="7">
    <location>
        <begin position="175"/>
        <end position="259"/>
    </location>
</feature>
<keyword evidence="2 4" id="KW-0396">Initiation factor</keyword>
<evidence type="ECO:0000313" key="10">
    <source>
        <dbReference type="Proteomes" id="UP001497512"/>
    </source>
</evidence>
<evidence type="ECO:0000259" key="7">
    <source>
        <dbReference type="Pfam" id="PF00707"/>
    </source>
</evidence>
<dbReference type="PANTHER" id="PTHR10938">
    <property type="entry name" value="TRANSLATION INITIATION FACTOR IF-3"/>
    <property type="match status" value="1"/>
</dbReference>
<proteinExistence type="inferred from homology"/>
<evidence type="ECO:0000313" key="9">
    <source>
        <dbReference type="EMBL" id="CAK9226578.1"/>
    </source>
</evidence>
<dbReference type="InterPro" id="IPR001288">
    <property type="entry name" value="Translation_initiation_fac_3"/>
</dbReference>
<comment type="subcellular location">
    <subcellularLocation>
        <location evidence="4">Plastid</location>
        <location evidence="4">Chloroplast</location>
    </subcellularLocation>
</comment>
<keyword evidence="3 4" id="KW-0648">Protein biosynthesis</keyword>
<dbReference type="Gene3D" id="3.30.110.10">
    <property type="entry name" value="Translation initiation factor 3 (IF-3), C-terminal domain"/>
    <property type="match status" value="1"/>
</dbReference>
<evidence type="ECO:0000256" key="6">
    <source>
        <dbReference type="SAM" id="MobiDB-lite"/>
    </source>
</evidence>
<organism evidence="9 10">
    <name type="scientific">Sphagnum troendelagicum</name>
    <dbReference type="NCBI Taxonomy" id="128251"/>
    <lineage>
        <taxon>Eukaryota</taxon>
        <taxon>Viridiplantae</taxon>
        <taxon>Streptophyta</taxon>
        <taxon>Embryophyta</taxon>
        <taxon>Bryophyta</taxon>
        <taxon>Sphagnophytina</taxon>
        <taxon>Sphagnopsida</taxon>
        <taxon>Sphagnales</taxon>
        <taxon>Sphagnaceae</taxon>
        <taxon>Sphagnum</taxon>
    </lineage>
</organism>
<evidence type="ECO:0000256" key="5">
    <source>
        <dbReference type="SAM" id="Coils"/>
    </source>
</evidence>
<feature type="domain" description="Translation initiation factor 3 N-terminal" evidence="8">
    <location>
        <begin position="96"/>
        <end position="165"/>
    </location>
</feature>